<dbReference type="GO" id="GO:0030686">
    <property type="term" value="C:90S preribosome"/>
    <property type="evidence" value="ECO:0007669"/>
    <property type="project" value="InterPro"/>
</dbReference>
<sequence length="851" mass="86020">MPLTGKRGRGPAGAGAAQDDAAAGPGPGSSAVNGGTSGSLVALHRSRMFDWKPSAVVAIAPCPGAPLFAVGYECGSLELWDMLQLVCTQTVAGPSLELTSLAWARDSVSNTWRTFAAFLDGTIAEVLWRQASVAHALDSYGGVVWALAAAPVACVRPGFAHVLAAACDDGSVRLFGCEGGEPGLVAERVLARLEGRLLCAAWHAGGTALAVAGTSGNIHVLDAMSGREQLRITASPSATRAVTVWRLLSLPDGTLVSGDSDGAVQMWDGRFGTQLARFNQHRADVLALAATEDGSAVFAAGVDSRVAQFARVAGAAPGQPDGWAYTHYKRPHTHDVRALALLAMPGVGRGERAERGERGGGGGAGNANAVLLSGGVDAQLIAYTAQTFLQEHPHRLSKCPQRPACQATSACGSGTAAGMGAGGASAHAARLMVAQHDIIDVWQLAEAADATASVSAAVAAARQHQNGAAGPRGGSGAGAGAAVLPPPGHVHEGEPLELLSAPRHLARIRTKGARVAAAAMSPSGGFVAAATPAGARAYVIEGGAVSRLRLAPAAEEAAAIAVAATDSHVVLALPDGGLLACSLPDGTVTARAQPRAAGPAAAASGPQWTADDCAWRNHCPPAASLVASPDGSLLAAVGCAGISLHRLPGLEPHGRMLKSEGGLAFTAAAFSRDGRLLAATTSSCALLVWDTADCKQLAWCGDNADAATAAISRLPGAPTAISFCPSPAAAAATTTSGAAAAASAAGRPYRLVVNGPGGLVHFDLGRPVDGTYLPDGAGSRRQARGRLRPEQRPAAEDRPESRGGNGRVIRTLHPAVWVGHLGAADLLLLEKPWEEVLADLPPPLLTHVYGS</sequence>
<dbReference type="KEGG" id="cre:CHLRE_13g606850v5"/>
<dbReference type="Proteomes" id="UP000006906">
    <property type="component" value="Chromosome 13"/>
</dbReference>
<feature type="compositionally biased region" description="Gly residues" evidence="1">
    <location>
        <begin position="470"/>
        <end position="479"/>
    </location>
</feature>
<feature type="region of interest" description="Disordered" evidence="1">
    <location>
        <begin position="1"/>
        <end position="32"/>
    </location>
</feature>
<dbReference type="RefSeq" id="XP_042917868.1">
    <property type="nucleotide sequence ID" value="XM_043069893.1"/>
</dbReference>
<dbReference type="SUPFAM" id="SSF69322">
    <property type="entry name" value="Tricorn protease domain 2"/>
    <property type="match status" value="1"/>
</dbReference>
<dbReference type="GO" id="GO:0032040">
    <property type="term" value="C:small-subunit processome"/>
    <property type="evidence" value="ECO:0000318"/>
    <property type="project" value="GO_Central"/>
</dbReference>
<dbReference type="InterPro" id="IPR001680">
    <property type="entry name" value="WD40_rpt"/>
</dbReference>
<accession>A0A2K3D1J1</accession>
<proteinExistence type="predicted"/>
<evidence type="ECO:0000313" key="2">
    <source>
        <dbReference type="EMBL" id="PNW74395.1"/>
    </source>
</evidence>
<reference evidence="2 3" key="1">
    <citation type="journal article" date="2007" name="Science">
        <title>The Chlamydomonas genome reveals the evolution of key animal and plant functions.</title>
        <authorList>
            <person name="Merchant S.S."/>
            <person name="Prochnik S.E."/>
            <person name="Vallon O."/>
            <person name="Harris E.H."/>
            <person name="Karpowicz S.J."/>
            <person name="Witman G.B."/>
            <person name="Terry A."/>
            <person name="Salamov A."/>
            <person name="Fritz-Laylin L.K."/>
            <person name="Marechal-Drouard L."/>
            <person name="Marshall W.F."/>
            <person name="Qu L.H."/>
            <person name="Nelson D.R."/>
            <person name="Sanderfoot A.A."/>
            <person name="Spalding M.H."/>
            <person name="Kapitonov V.V."/>
            <person name="Ren Q."/>
            <person name="Ferris P."/>
            <person name="Lindquist E."/>
            <person name="Shapiro H."/>
            <person name="Lucas S.M."/>
            <person name="Grimwood J."/>
            <person name="Schmutz J."/>
            <person name="Cardol P."/>
            <person name="Cerutti H."/>
            <person name="Chanfreau G."/>
            <person name="Chen C.L."/>
            <person name="Cognat V."/>
            <person name="Croft M.T."/>
            <person name="Dent R."/>
            <person name="Dutcher S."/>
            <person name="Fernandez E."/>
            <person name="Fukuzawa H."/>
            <person name="Gonzalez-Ballester D."/>
            <person name="Gonzalez-Halphen D."/>
            <person name="Hallmann A."/>
            <person name="Hanikenne M."/>
            <person name="Hippler M."/>
            <person name="Inwood W."/>
            <person name="Jabbari K."/>
            <person name="Kalanon M."/>
            <person name="Kuras R."/>
            <person name="Lefebvre P.A."/>
            <person name="Lemaire S.D."/>
            <person name="Lobanov A.V."/>
            <person name="Lohr M."/>
            <person name="Manuell A."/>
            <person name="Meier I."/>
            <person name="Mets L."/>
            <person name="Mittag M."/>
            <person name="Mittelmeier T."/>
            <person name="Moroney J.V."/>
            <person name="Moseley J."/>
            <person name="Napoli C."/>
            <person name="Nedelcu A.M."/>
            <person name="Niyogi K."/>
            <person name="Novoselov S.V."/>
            <person name="Paulsen I.T."/>
            <person name="Pazour G."/>
            <person name="Purton S."/>
            <person name="Ral J.P."/>
            <person name="Riano-Pachon D.M."/>
            <person name="Riekhof W."/>
            <person name="Rymarquis L."/>
            <person name="Schroda M."/>
            <person name="Stern D."/>
            <person name="Umen J."/>
            <person name="Willows R."/>
            <person name="Wilson N."/>
            <person name="Zimmer S.L."/>
            <person name="Allmer J."/>
            <person name="Balk J."/>
            <person name="Bisova K."/>
            <person name="Chen C.J."/>
            <person name="Elias M."/>
            <person name="Gendler K."/>
            <person name="Hauser C."/>
            <person name="Lamb M.R."/>
            <person name="Ledford H."/>
            <person name="Long J.C."/>
            <person name="Minagawa J."/>
            <person name="Page M.D."/>
            <person name="Pan J."/>
            <person name="Pootakham W."/>
            <person name="Roje S."/>
            <person name="Rose A."/>
            <person name="Stahlberg E."/>
            <person name="Terauchi A.M."/>
            <person name="Yang P."/>
            <person name="Ball S."/>
            <person name="Bowler C."/>
            <person name="Dieckmann C.L."/>
            <person name="Gladyshev V.N."/>
            <person name="Green P."/>
            <person name="Jorgensen R."/>
            <person name="Mayfield S."/>
            <person name="Mueller-Roeber B."/>
            <person name="Rajamani S."/>
            <person name="Sayre R.T."/>
            <person name="Brokstein P."/>
            <person name="Dubchak I."/>
            <person name="Goodstein D."/>
            <person name="Hornick L."/>
            <person name="Huang Y.W."/>
            <person name="Jhaveri J."/>
            <person name="Luo Y."/>
            <person name="Martinez D."/>
            <person name="Ngau W.C."/>
            <person name="Otillar B."/>
            <person name="Poliakov A."/>
            <person name="Porter A."/>
            <person name="Szajkowski L."/>
            <person name="Werner G."/>
            <person name="Zhou K."/>
            <person name="Grigoriev I.V."/>
            <person name="Rokhsar D.S."/>
            <person name="Grossman A.R."/>
        </authorList>
    </citation>
    <scope>NUCLEOTIDE SEQUENCE [LARGE SCALE GENOMIC DNA]</scope>
    <source>
        <strain evidence="3">CC-503</strain>
    </source>
</reference>
<gene>
    <name evidence="2" type="ORF">CHLRE_13g606850v5</name>
</gene>
<dbReference type="Gene3D" id="2.130.10.10">
    <property type="entry name" value="YVTN repeat-like/Quinoprotein amine dehydrogenase"/>
    <property type="match status" value="3"/>
</dbReference>
<name>A0A2K3D1J1_CHLRE</name>
<dbReference type="OrthoDB" id="8883818at2759"/>
<dbReference type="InParanoid" id="A0A2K3D1J1"/>
<dbReference type="InterPro" id="IPR036322">
    <property type="entry name" value="WD40_repeat_dom_sf"/>
</dbReference>
<dbReference type="GO" id="GO:0000462">
    <property type="term" value="P:maturation of SSU-rRNA from tricistronic rRNA transcript (SSU-rRNA, 5.8S rRNA, LSU-rRNA)"/>
    <property type="evidence" value="ECO:0000318"/>
    <property type="project" value="GO_Central"/>
</dbReference>
<protein>
    <submittedName>
        <fullName evidence="2">Uncharacterized protein</fullName>
    </submittedName>
</protein>
<keyword evidence="3" id="KW-1185">Reference proteome</keyword>
<dbReference type="AlphaFoldDB" id="A0A2K3D1J1"/>
<dbReference type="EMBL" id="CM008974">
    <property type="protein sequence ID" value="PNW74395.1"/>
    <property type="molecule type" value="Genomic_DNA"/>
</dbReference>
<dbReference type="InterPro" id="IPR046351">
    <property type="entry name" value="UTP4"/>
</dbReference>
<dbReference type="PANTHER" id="PTHR44163:SF1">
    <property type="entry name" value="U3 SMALL NUCLEOLAR RNA-ASSOCIATED PROTEIN 4 HOMOLOG"/>
    <property type="match status" value="1"/>
</dbReference>
<evidence type="ECO:0000256" key="1">
    <source>
        <dbReference type="SAM" id="MobiDB-lite"/>
    </source>
</evidence>
<dbReference type="SUPFAM" id="SSF50978">
    <property type="entry name" value="WD40 repeat-like"/>
    <property type="match status" value="1"/>
</dbReference>
<feature type="compositionally biased region" description="Low complexity" evidence="1">
    <location>
        <begin position="14"/>
        <end position="31"/>
    </location>
</feature>
<feature type="region of interest" description="Disordered" evidence="1">
    <location>
        <begin position="771"/>
        <end position="807"/>
    </location>
</feature>
<dbReference type="GO" id="GO:0034455">
    <property type="term" value="C:t-UTP complex"/>
    <property type="evidence" value="ECO:0000318"/>
    <property type="project" value="GO_Central"/>
</dbReference>
<dbReference type="FunCoup" id="A0A2K3D1J1">
    <property type="interactions" value="1754"/>
</dbReference>
<evidence type="ECO:0000313" key="3">
    <source>
        <dbReference type="Proteomes" id="UP000006906"/>
    </source>
</evidence>
<feature type="region of interest" description="Disordered" evidence="1">
    <location>
        <begin position="465"/>
        <end position="492"/>
    </location>
</feature>
<dbReference type="GeneID" id="66056124"/>
<dbReference type="SMART" id="SM00320">
    <property type="entry name" value="WD40"/>
    <property type="match status" value="6"/>
</dbReference>
<dbReference type="ExpressionAtlas" id="A0A2K3D1J1">
    <property type="expression patterns" value="baseline"/>
</dbReference>
<dbReference type="STRING" id="3055.A0A2K3D1J1"/>
<feature type="compositionally biased region" description="Basic and acidic residues" evidence="1">
    <location>
        <begin position="787"/>
        <end position="801"/>
    </location>
</feature>
<dbReference type="InterPro" id="IPR015943">
    <property type="entry name" value="WD40/YVTN_repeat-like_dom_sf"/>
</dbReference>
<organism evidence="2 3">
    <name type="scientific">Chlamydomonas reinhardtii</name>
    <name type="common">Chlamydomonas smithii</name>
    <dbReference type="NCBI Taxonomy" id="3055"/>
    <lineage>
        <taxon>Eukaryota</taxon>
        <taxon>Viridiplantae</taxon>
        <taxon>Chlorophyta</taxon>
        <taxon>core chlorophytes</taxon>
        <taxon>Chlorophyceae</taxon>
        <taxon>CS clade</taxon>
        <taxon>Chlamydomonadales</taxon>
        <taxon>Chlamydomonadaceae</taxon>
        <taxon>Chlamydomonas</taxon>
    </lineage>
</organism>
<dbReference type="PANTHER" id="PTHR44163">
    <property type="entry name" value="U3 SMALL NUCLEOLAR RNA-ASSOCIATED PROTEIN 4 HOMOLOG"/>
    <property type="match status" value="1"/>
</dbReference>
<dbReference type="Gramene" id="PNW74395">
    <property type="protein sequence ID" value="PNW74395"/>
    <property type="gene ID" value="CHLRE_13g606850v5"/>
</dbReference>